<sequence length="131" mass="14131">MAHNFNLYQPATMYYGPHMQTGLKKFSGTPLRIAVIATIFVVLALNGVASSGFLEHGGSLQPKCAISKSQSATAHSTTLKHVQIVVLGQRLFEFHSPVSFLLNGHQDPRPQTSLTASIVFTRAPPARSSLS</sequence>
<dbReference type="PATRIC" id="fig|243231.5.peg.261"/>
<keyword evidence="3" id="KW-1185">Reference proteome</keyword>
<dbReference type="Proteomes" id="UP000000577">
    <property type="component" value="Chromosome"/>
</dbReference>
<accession>Q74GI4</accession>
<organism evidence="2 3">
    <name type="scientific">Geobacter sulfurreducens (strain ATCC 51573 / DSM 12127 / PCA)</name>
    <dbReference type="NCBI Taxonomy" id="243231"/>
    <lineage>
        <taxon>Bacteria</taxon>
        <taxon>Pseudomonadati</taxon>
        <taxon>Thermodesulfobacteriota</taxon>
        <taxon>Desulfuromonadia</taxon>
        <taxon>Geobacterales</taxon>
        <taxon>Geobacteraceae</taxon>
        <taxon>Geobacter</taxon>
    </lineage>
</organism>
<dbReference type="AlphaFoldDB" id="Q74GI4"/>
<reference evidence="2 3" key="2">
    <citation type="journal article" date="2012" name="BMC Genomics">
        <title>Comparative genomic analysis of Geobacter sulfurreducens KN400, a strain with enhanced capacity for extracellular electron transfer and electricity production.</title>
        <authorList>
            <person name="Butler J.E."/>
            <person name="Young N.D."/>
            <person name="Aklujkar M."/>
            <person name="Lovley D.R."/>
        </authorList>
    </citation>
    <scope>NUCLEOTIDE SEQUENCE [LARGE SCALE GENOMIC DNA]</scope>
    <source>
        <strain evidence="3">ATCC 51573 / DSM 12127 / PCA</strain>
    </source>
</reference>
<keyword evidence="1" id="KW-0812">Transmembrane</keyword>
<evidence type="ECO:0000256" key="1">
    <source>
        <dbReference type="SAM" id="Phobius"/>
    </source>
</evidence>
<dbReference type="EnsemblBacteria" id="AAR33596">
    <property type="protein sequence ID" value="AAR33596"/>
    <property type="gene ID" value="GSU0263"/>
</dbReference>
<dbReference type="EMBL" id="AE017180">
    <property type="protein sequence ID" value="AAR33596.1"/>
    <property type="molecule type" value="Genomic_DNA"/>
</dbReference>
<keyword evidence="1" id="KW-0472">Membrane</keyword>
<evidence type="ECO:0000313" key="2">
    <source>
        <dbReference type="EMBL" id="AAR33596.1"/>
    </source>
</evidence>
<dbReference type="STRING" id="243231.GSU0263"/>
<dbReference type="InParanoid" id="Q74GI4"/>
<dbReference type="HOGENOM" id="CLU_1924564_0_0_7"/>
<keyword evidence="1" id="KW-1133">Transmembrane helix</keyword>
<name>Q74GI4_GEOSL</name>
<proteinExistence type="predicted"/>
<reference evidence="2 3" key="1">
    <citation type="journal article" date="2003" name="Science">
        <title>Genome of Geobacter sulfurreducens: metal reduction in subsurface environments.</title>
        <authorList>
            <person name="Methe B.A."/>
            <person name="Nelson K.E."/>
            <person name="Eisen J.A."/>
            <person name="Paulsen I.T."/>
            <person name="Nelson W."/>
            <person name="Heidelberg J.F."/>
            <person name="Wu D."/>
            <person name="Wu M."/>
            <person name="Ward N."/>
            <person name="Beanan M.J."/>
            <person name="Dodson R.J."/>
            <person name="Madupu R."/>
            <person name="Brinkac L.M."/>
            <person name="Daugherty S.C."/>
            <person name="DeBoy R.T."/>
            <person name="Durkin A.S."/>
            <person name="Gwinn M."/>
            <person name="Kolonay J.F."/>
            <person name="Sullivan S.A."/>
            <person name="Haft D.H."/>
            <person name="Selengut J."/>
            <person name="Davidsen T.M."/>
            <person name="Zafar N."/>
            <person name="White O."/>
            <person name="Tran B."/>
            <person name="Romero C."/>
            <person name="Forberger H.A."/>
            <person name="Weidman J."/>
            <person name="Khouri H."/>
            <person name="Feldblyum T.V."/>
            <person name="Utterback T.R."/>
            <person name="Van Aken S.E."/>
            <person name="Lovley D.R."/>
            <person name="Fraser C.M."/>
        </authorList>
    </citation>
    <scope>NUCLEOTIDE SEQUENCE [LARGE SCALE GENOMIC DNA]</scope>
    <source>
        <strain evidence="3">ATCC 51573 / DSM 12127 / PCA</strain>
    </source>
</reference>
<feature type="transmembrane region" description="Helical" evidence="1">
    <location>
        <begin position="33"/>
        <end position="54"/>
    </location>
</feature>
<protein>
    <submittedName>
        <fullName evidence="2">Uncharacterized protein</fullName>
    </submittedName>
</protein>
<dbReference type="KEGG" id="gsu:GSU0263"/>
<gene>
    <name evidence="2" type="ordered locus">GSU0263</name>
</gene>
<evidence type="ECO:0000313" key="3">
    <source>
        <dbReference type="Proteomes" id="UP000000577"/>
    </source>
</evidence>